<keyword evidence="3" id="KW-1185">Reference proteome</keyword>
<reference evidence="2 3" key="1">
    <citation type="submission" date="2018-03" db="EMBL/GenBank/DDBJ databases">
        <title>The draft genome of Mesorhizobium soli JCM 19897.</title>
        <authorList>
            <person name="Li L."/>
            <person name="Liu L."/>
            <person name="Liang L."/>
            <person name="Wang T."/>
            <person name="Zhang X."/>
        </authorList>
    </citation>
    <scope>NUCLEOTIDE SEQUENCE [LARGE SCALE GENOMIC DNA]</scope>
    <source>
        <strain evidence="2 3">JCM 19897</strain>
    </source>
</reference>
<accession>A0A2P7S2A6</accession>
<protein>
    <submittedName>
        <fullName evidence="2">Uncharacterized protein</fullName>
    </submittedName>
</protein>
<comment type="caution">
    <text evidence="2">The sequence shown here is derived from an EMBL/GenBank/DDBJ whole genome shotgun (WGS) entry which is preliminary data.</text>
</comment>
<feature type="region of interest" description="Disordered" evidence="1">
    <location>
        <begin position="109"/>
        <end position="163"/>
    </location>
</feature>
<proteinExistence type="predicted"/>
<dbReference type="AlphaFoldDB" id="A0A2P7S2A6"/>
<evidence type="ECO:0000256" key="1">
    <source>
        <dbReference type="SAM" id="MobiDB-lite"/>
    </source>
</evidence>
<dbReference type="Proteomes" id="UP000240653">
    <property type="component" value="Unassembled WGS sequence"/>
</dbReference>
<evidence type="ECO:0000313" key="3">
    <source>
        <dbReference type="Proteomes" id="UP000240653"/>
    </source>
</evidence>
<organism evidence="2 3">
    <name type="scientific">Pseudaminobacter soli</name>
    <name type="common">ex Li et al. 2025</name>
    <dbReference type="NCBI Taxonomy" id="1295366"/>
    <lineage>
        <taxon>Bacteria</taxon>
        <taxon>Pseudomonadati</taxon>
        <taxon>Pseudomonadota</taxon>
        <taxon>Alphaproteobacteria</taxon>
        <taxon>Hyphomicrobiales</taxon>
        <taxon>Phyllobacteriaceae</taxon>
        <taxon>Pseudaminobacter</taxon>
    </lineage>
</organism>
<dbReference type="EMBL" id="PXYL01000017">
    <property type="protein sequence ID" value="PSJ56601.1"/>
    <property type="molecule type" value="Genomic_DNA"/>
</dbReference>
<evidence type="ECO:0000313" key="2">
    <source>
        <dbReference type="EMBL" id="PSJ56601.1"/>
    </source>
</evidence>
<name>A0A2P7S2A6_9HYPH</name>
<sequence>MLGLLASISAAQAAVTIERLADAGPQTILVIRGQFEFADKVDLLASEVAASGAHFVTSTAMVETYTRRGATTTFCIVPRDVCFWAEKNFACMADIGRDADWQPWGVCEPSGSGTVPPECGHSAIAREAAEPAKGSRKNERRAPSGGKRPNSKPETQKGARRLG</sequence>
<gene>
    <name evidence="2" type="ORF">C7I85_23840</name>
</gene>